<keyword evidence="2 4" id="KW-0012">Acyltransferase</keyword>
<name>A0ABU4X5C4_9HYPH</name>
<comment type="caution">
    <text evidence="4">The sequence shown here is derived from an EMBL/GenBank/DDBJ whole genome shotgun (WGS) entry which is preliminary data.</text>
</comment>
<proteinExistence type="predicted"/>
<dbReference type="CDD" id="cd04301">
    <property type="entry name" value="NAT_SF"/>
    <property type="match status" value="1"/>
</dbReference>
<evidence type="ECO:0000259" key="3">
    <source>
        <dbReference type="PROSITE" id="PS51186"/>
    </source>
</evidence>
<feature type="domain" description="N-acetyltransferase" evidence="3">
    <location>
        <begin position="34"/>
        <end position="165"/>
    </location>
</feature>
<dbReference type="Proteomes" id="UP001272097">
    <property type="component" value="Unassembled WGS sequence"/>
</dbReference>
<dbReference type="PROSITE" id="PS51186">
    <property type="entry name" value="GNAT"/>
    <property type="match status" value="1"/>
</dbReference>
<dbReference type="PANTHER" id="PTHR43877">
    <property type="entry name" value="AMINOALKYLPHOSPHONATE N-ACETYLTRANSFERASE-RELATED-RELATED"/>
    <property type="match status" value="1"/>
</dbReference>
<dbReference type="RefSeq" id="WP_320217128.1">
    <property type="nucleotide sequence ID" value="NZ_JAVIIS010000054.1"/>
</dbReference>
<dbReference type="InterPro" id="IPR000182">
    <property type="entry name" value="GNAT_dom"/>
</dbReference>
<dbReference type="SUPFAM" id="SSF55729">
    <property type="entry name" value="Acyl-CoA N-acyltransferases (Nat)"/>
    <property type="match status" value="1"/>
</dbReference>
<evidence type="ECO:0000256" key="2">
    <source>
        <dbReference type="ARBA" id="ARBA00023315"/>
    </source>
</evidence>
<dbReference type="InterPro" id="IPR050832">
    <property type="entry name" value="Bact_Acetyltransf"/>
</dbReference>
<evidence type="ECO:0000313" key="5">
    <source>
        <dbReference type="Proteomes" id="UP001272097"/>
    </source>
</evidence>
<dbReference type="Pfam" id="PF00583">
    <property type="entry name" value="Acetyltransf_1"/>
    <property type="match status" value="1"/>
</dbReference>
<keyword evidence="5" id="KW-1185">Reference proteome</keyword>
<dbReference type="GO" id="GO:0016746">
    <property type="term" value="F:acyltransferase activity"/>
    <property type="evidence" value="ECO:0007669"/>
    <property type="project" value="UniProtKB-KW"/>
</dbReference>
<reference evidence="4 5" key="1">
    <citation type="submission" date="2023-08" db="EMBL/GenBank/DDBJ databases">
        <title>Implementing the SeqCode for naming new Mesorhizobium species isolated from Vachellia karroo root nodules.</title>
        <authorList>
            <person name="Van Lill M."/>
        </authorList>
    </citation>
    <scope>NUCLEOTIDE SEQUENCE [LARGE SCALE GENOMIC DNA]</scope>
    <source>
        <strain evidence="4 5">VK3E</strain>
    </source>
</reference>
<evidence type="ECO:0000256" key="1">
    <source>
        <dbReference type="ARBA" id="ARBA00022679"/>
    </source>
</evidence>
<dbReference type="EC" id="2.3.1.-" evidence="4"/>
<organism evidence="4 5">
    <name type="scientific">Mesorhizobium australafricanum</name>
    <dbReference type="NCBI Taxonomy" id="3072311"/>
    <lineage>
        <taxon>Bacteria</taxon>
        <taxon>Pseudomonadati</taxon>
        <taxon>Pseudomonadota</taxon>
        <taxon>Alphaproteobacteria</taxon>
        <taxon>Hyphomicrobiales</taxon>
        <taxon>Phyllobacteriaceae</taxon>
        <taxon>Mesorhizobium</taxon>
    </lineage>
</organism>
<evidence type="ECO:0000313" key="4">
    <source>
        <dbReference type="EMBL" id="MDX8443133.1"/>
    </source>
</evidence>
<dbReference type="EMBL" id="JAVIIS010000054">
    <property type="protein sequence ID" value="MDX8443133.1"/>
    <property type="molecule type" value="Genomic_DNA"/>
</dbReference>
<gene>
    <name evidence="4" type="ORF">RFM51_26540</name>
</gene>
<accession>A0ABU4X5C4</accession>
<dbReference type="InterPro" id="IPR016181">
    <property type="entry name" value="Acyl_CoA_acyltransferase"/>
</dbReference>
<dbReference type="Gene3D" id="3.40.630.30">
    <property type="match status" value="1"/>
</dbReference>
<sequence>MHENTTPRPPAPNDIRLRKVLDDTLAAPHWPEGLVMRAFEHRDAQALHALLEEVFDDGADGPFDDWWPRIAGDAEFDPALCFLAIDGKGLLAGAALCWTSGFVKDLAVHPESRRQGLGEALMRHVFLTFRERGADRVDLKTNTVENTAAFRLYERLGMTPVAWEG</sequence>
<protein>
    <submittedName>
        <fullName evidence="4">N-acetyltransferase</fullName>
        <ecNumber evidence="4">2.3.1.-</ecNumber>
    </submittedName>
</protein>
<keyword evidence="1 4" id="KW-0808">Transferase</keyword>
<dbReference type="PANTHER" id="PTHR43877:SF5">
    <property type="entry name" value="BLL8307 PROTEIN"/>
    <property type="match status" value="1"/>
</dbReference>